<proteinExistence type="inferred from homology"/>
<dbReference type="GO" id="GO:0016757">
    <property type="term" value="F:glycosyltransferase activity"/>
    <property type="evidence" value="ECO:0007669"/>
    <property type="project" value="UniProtKB-KW"/>
</dbReference>
<feature type="transmembrane region" description="Helical" evidence="4">
    <location>
        <begin position="189"/>
        <end position="214"/>
    </location>
</feature>
<keyword evidence="4" id="KW-1133">Transmembrane helix</keyword>
<evidence type="ECO:0000259" key="5">
    <source>
        <dbReference type="Pfam" id="PF13632"/>
    </source>
</evidence>
<evidence type="ECO:0000256" key="4">
    <source>
        <dbReference type="SAM" id="Phobius"/>
    </source>
</evidence>
<name>A0A9D1V2Z3_9FIRM</name>
<dbReference type="Gene3D" id="3.90.550.10">
    <property type="entry name" value="Spore Coat Polysaccharide Biosynthesis Protein SpsA, Chain A"/>
    <property type="match status" value="1"/>
</dbReference>
<accession>A0A9D1V2Z3</accession>
<evidence type="ECO:0000256" key="3">
    <source>
        <dbReference type="ARBA" id="ARBA00022679"/>
    </source>
</evidence>
<keyword evidence="3" id="KW-0808">Transferase</keyword>
<dbReference type="Pfam" id="PF13632">
    <property type="entry name" value="Glyco_trans_2_3"/>
    <property type="match status" value="1"/>
</dbReference>
<dbReference type="PANTHER" id="PTHR43630:SF1">
    <property type="entry name" value="POLY-BETA-1,6-N-ACETYL-D-GLUCOSAMINE SYNTHASE"/>
    <property type="match status" value="1"/>
</dbReference>
<comment type="similarity">
    <text evidence="1">Belongs to the glycosyltransferase 2 family.</text>
</comment>
<comment type="caution">
    <text evidence="6">The sequence shown here is derived from an EMBL/GenBank/DDBJ whole genome shotgun (WGS) entry which is preliminary data.</text>
</comment>
<keyword evidence="2" id="KW-0328">Glycosyltransferase</keyword>
<evidence type="ECO:0000313" key="7">
    <source>
        <dbReference type="Proteomes" id="UP000824193"/>
    </source>
</evidence>
<dbReference type="InterPro" id="IPR001173">
    <property type="entry name" value="Glyco_trans_2-like"/>
</dbReference>
<keyword evidence="4" id="KW-0812">Transmembrane</keyword>
<evidence type="ECO:0000313" key="6">
    <source>
        <dbReference type="EMBL" id="HIX05143.1"/>
    </source>
</evidence>
<dbReference type="AlphaFoldDB" id="A0A9D1V2Z3"/>
<feature type="transmembrane region" description="Helical" evidence="4">
    <location>
        <begin position="163"/>
        <end position="183"/>
    </location>
</feature>
<sequence>MYDFIRSAVTVQVIAAAGGVVRPLNGCEVSQGEVLQAGVPATLTGRVQVVEYLRAFLSGRFGWETGNGLLIVSGAFGMFRKQVLLDIGGYADSLGEDMELTLRIHHRLADEKAPCRVITAVDALCWAQVPETLRDLKTQRVRWHRGLADALWRPRGMVLRPRYGTVGMAALPVFWAIELLGPVVELAGYGLLAAFLVTQGPSATALLVFAMAYLHGLTQSLTALVTEGRTYPSPEDPLLLAGACLLEPVLYRPLLALWRCEALLTMKRRPRWGTVTRSRLS</sequence>
<evidence type="ECO:0000256" key="2">
    <source>
        <dbReference type="ARBA" id="ARBA00022676"/>
    </source>
</evidence>
<gene>
    <name evidence="6" type="ORF">H9865_03390</name>
</gene>
<dbReference type="InterPro" id="IPR029044">
    <property type="entry name" value="Nucleotide-diphossugar_trans"/>
</dbReference>
<dbReference type="EMBL" id="DXFW01000008">
    <property type="protein sequence ID" value="HIX05143.1"/>
    <property type="molecule type" value="Genomic_DNA"/>
</dbReference>
<dbReference type="Proteomes" id="UP000824193">
    <property type="component" value="Unassembled WGS sequence"/>
</dbReference>
<feature type="domain" description="Glycosyltransferase 2-like" evidence="5">
    <location>
        <begin position="67"/>
        <end position="197"/>
    </location>
</feature>
<dbReference type="SUPFAM" id="SSF53448">
    <property type="entry name" value="Nucleotide-diphospho-sugar transferases"/>
    <property type="match status" value="1"/>
</dbReference>
<reference evidence="6" key="1">
    <citation type="journal article" date="2021" name="PeerJ">
        <title>Extensive microbial diversity within the chicken gut microbiome revealed by metagenomics and culture.</title>
        <authorList>
            <person name="Gilroy R."/>
            <person name="Ravi A."/>
            <person name="Getino M."/>
            <person name="Pursley I."/>
            <person name="Horton D.L."/>
            <person name="Alikhan N.F."/>
            <person name="Baker D."/>
            <person name="Gharbi K."/>
            <person name="Hall N."/>
            <person name="Watson M."/>
            <person name="Adriaenssens E.M."/>
            <person name="Foster-Nyarko E."/>
            <person name="Jarju S."/>
            <person name="Secka A."/>
            <person name="Antonio M."/>
            <person name="Oren A."/>
            <person name="Chaudhuri R.R."/>
            <person name="La Ragione R."/>
            <person name="Hildebrand F."/>
            <person name="Pallen M.J."/>
        </authorList>
    </citation>
    <scope>NUCLEOTIDE SEQUENCE</scope>
    <source>
        <strain evidence="6">2239</strain>
    </source>
</reference>
<organism evidence="6 7">
    <name type="scientific">Candidatus Allofournierella pullicola</name>
    <dbReference type="NCBI Taxonomy" id="2838596"/>
    <lineage>
        <taxon>Bacteria</taxon>
        <taxon>Bacillati</taxon>
        <taxon>Bacillota</taxon>
        <taxon>Clostridia</taxon>
        <taxon>Eubacteriales</taxon>
        <taxon>Oscillospiraceae</taxon>
        <taxon>Allofournierella</taxon>
    </lineage>
</organism>
<dbReference type="PANTHER" id="PTHR43630">
    <property type="entry name" value="POLY-BETA-1,6-N-ACETYL-D-GLUCOSAMINE SYNTHASE"/>
    <property type="match status" value="1"/>
</dbReference>
<evidence type="ECO:0000256" key="1">
    <source>
        <dbReference type="ARBA" id="ARBA00006739"/>
    </source>
</evidence>
<keyword evidence="4" id="KW-0472">Membrane</keyword>
<protein>
    <submittedName>
        <fullName evidence="6">Glycosyltransferase family 2 protein</fullName>
    </submittedName>
</protein>
<reference evidence="6" key="2">
    <citation type="submission" date="2021-04" db="EMBL/GenBank/DDBJ databases">
        <authorList>
            <person name="Gilroy R."/>
        </authorList>
    </citation>
    <scope>NUCLEOTIDE SEQUENCE</scope>
    <source>
        <strain evidence="6">2239</strain>
    </source>
</reference>